<protein>
    <submittedName>
        <fullName evidence="1">Uncharacterized protein</fullName>
    </submittedName>
</protein>
<name>A0A645JC36_9ZZZZ</name>
<sequence>MMTSAITSAAVGIIAGTAAYMMSSNDTTMQRQTKKLKRTAGRAVKNAGIILDSVSQIMH</sequence>
<accession>A0A645JC36</accession>
<dbReference type="EMBL" id="VSSQ01128241">
    <property type="protein sequence ID" value="MPN57103.1"/>
    <property type="molecule type" value="Genomic_DNA"/>
</dbReference>
<reference evidence="1" key="1">
    <citation type="submission" date="2019-08" db="EMBL/GenBank/DDBJ databases">
        <authorList>
            <person name="Kucharzyk K."/>
            <person name="Murdoch R.W."/>
            <person name="Higgins S."/>
            <person name="Loffler F."/>
        </authorList>
    </citation>
    <scope>NUCLEOTIDE SEQUENCE</scope>
</reference>
<organism evidence="1">
    <name type="scientific">bioreactor metagenome</name>
    <dbReference type="NCBI Taxonomy" id="1076179"/>
    <lineage>
        <taxon>unclassified sequences</taxon>
        <taxon>metagenomes</taxon>
        <taxon>ecological metagenomes</taxon>
    </lineage>
</organism>
<proteinExistence type="predicted"/>
<dbReference type="AlphaFoldDB" id="A0A645JC36"/>
<comment type="caution">
    <text evidence="1">The sequence shown here is derived from an EMBL/GenBank/DDBJ whole genome shotgun (WGS) entry which is preliminary data.</text>
</comment>
<evidence type="ECO:0000313" key="1">
    <source>
        <dbReference type="EMBL" id="MPN57103.1"/>
    </source>
</evidence>
<gene>
    <name evidence="1" type="ORF">SDC9_204797</name>
</gene>